<reference evidence="8 9" key="1">
    <citation type="journal article" date="2016" name="Nat. Commun.">
        <title>Thousands of microbial genomes shed light on interconnected biogeochemical processes in an aquifer system.</title>
        <authorList>
            <person name="Anantharaman K."/>
            <person name="Brown C.T."/>
            <person name="Hug L.A."/>
            <person name="Sharon I."/>
            <person name="Castelle C.J."/>
            <person name="Probst A.J."/>
            <person name="Thomas B.C."/>
            <person name="Singh A."/>
            <person name="Wilkins M.J."/>
            <person name="Karaoz U."/>
            <person name="Brodie E.L."/>
            <person name="Williams K.H."/>
            <person name="Hubbard S.S."/>
            <person name="Banfield J.F."/>
        </authorList>
    </citation>
    <scope>NUCLEOTIDE SEQUENCE [LARGE SCALE GENOMIC DNA]</scope>
</reference>
<evidence type="ECO:0000313" key="9">
    <source>
        <dbReference type="Proteomes" id="UP000176678"/>
    </source>
</evidence>
<comment type="caution">
    <text evidence="8">The sequence shown here is derived from an EMBL/GenBank/DDBJ whole genome shotgun (WGS) entry which is preliminary data.</text>
</comment>
<evidence type="ECO:0000256" key="6">
    <source>
        <dbReference type="ARBA" id="ARBA00047615"/>
    </source>
</evidence>
<keyword evidence="3" id="KW-0547">Nucleotide-binding</keyword>
<evidence type="ECO:0000256" key="7">
    <source>
        <dbReference type="ARBA" id="ARBA00048478"/>
    </source>
</evidence>
<dbReference type="SUPFAM" id="SSF52540">
    <property type="entry name" value="P-loop containing nucleoside triphosphate hydrolases"/>
    <property type="match status" value="1"/>
</dbReference>
<gene>
    <name evidence="8" type="ORF">A3H75_01510</name>
</gene>
<evidence type="ECO:0000256" key="3">
    <source>
        <dbReference type="ARBA" id="ARBA00022741"/>
    </source>
</evidence>
<name>A0A1F7VGL8_9BACT</name>
<evidence type="ECO:0000256" key="5">
    <source>
        <dbReference type="ARBA" id="ARBA00022840"/>
    </source>
</evidence>
<organism evidence="8 9">
    <name type="scientific">Candidatus Uhrbacteria bacterium RIFCSPLOWO2_02_FULL_51_9</name>
    <dbReference type="NCBI Taxonomy" id="1802410"/>
    <lineage>
        <taxon>Bacteria</taxon>
        <taxon>Candidatus Uhriibacteriota</taxon>
    </lineage>
</organism>
<dbReference type="GO" id="GO:0006139">
    <property type="term" value="P:nucleobase-containing compound metabolic process"/>
    <property type="evidence" value="ECO:0007669"/>
    <property type="project" value="InterPro"/>
</dbReference>
<dbReference type="STRING" id="1802410.A3H75_01510"/>
<dbReference type="InterPro" id="IPR011994">
    <property type="entry name" value="Cytidylate_kinase_dom"/>
</dbReference>
<dbReference type="GO" id="GO:0005524">
    <property type="term" value="F:ATP binding"/>
    <property type="evidence" value="ECO:0007669"/>
    <property type="project" value="UniProtKB-KW"/>
</dbReference>
<protein>
    <recommendedName>
        <fullName evidence="1">(d)CMP kinase</fullName>
        <ecNumber evidence="1">2.7.4.25</ecNumber>
    </recommendedName>
</protein>
<feature type="non-terminal residue" evidence="8">
    <location>
        <position position="1"/>
    </location>
</feature>
<proteinExistence type="predicted"/>
<dbReference type="Gene3D" id="3.40.50.300">
    <property type="entry name" value="P-loop containing nucleotide triphosphate hydrolases"/>
    <property type="match status" value="1"/>
</dbReference>
<dbReference type="Proteomes" id="UP000176678">
    <property type="component" value="Unassembled WGS sequence"/>
</dbReference>
<dbReference type="GO" id="GO:0036431">
    <property type="term" value="F:dCMP kinase activity"/>
    <property type="evidence" value="ECO:0007669"/>
    <property type="project" value="InterPro"/>
</dbReference>
<evidence type="ECO:0000313" key="8">
    <source>
        <dbReference type="EMBL" id="OGL89288.1"/>
    </source>
</evidence>
<comment type="catalytic activity">
    <reaction evidence="7">
        <text>CMP + ATP = CDP + ADP</text>
        <dbReference type="Rhea" id="RHEA:11600"/>
        <dbReference type="ChEBI" id="CHEBI:30616"/>
        <dbReference type="ChEBI" id="CHEBI:58069"/>
        <dbReference type="ChEBI" id="CHEBI:60377"/>
        <dbReference type="ChEBI" id="CHEBI:456216"/>
        <dbReference type="EC" id="2.7.4.25"/>
    </reaction>
</comment>
<dbReference type="AlphaFoldDB" id="A0A1F7VGL8"/>
<dbReference type="CDD" id="cd02020">
    <property type="entry name" value="CMPK"/>
    <property type="match status" value="1"/>
</dbReference>
<evidence type="ECO:0000256" key="2">
    <source>
        <dbReference type="ARBA" id="ARBA00022679"/>
    </source>
</evidence>
<evidence type="ECO:0000256" key="1">
    <source>
        <dbReference type="ARBA" id="ARBA00012906"/>
    </source>
</evidence>
<dbReference type="Pfam" id="PF13189">
    <property type="entry name" value="Cytidylate_kin2"/>
    <property type="match status" value="1"/>
</dbReference>
<keyword evidence="4" id="KW-0418">Kinase</keyword>
<dbReference type="EC" id="2.7.4.25" evidence="1"/>
<keyword evidence="5" id="KW-0067">ATP-binding</keyword>
<comment type="catalytic activity">
    <reaction evidence="6">
        <text>dCMP + ATP = dCDP + ADP</text>
        <dbReference type="Rhea" id="RHEA:25094"/>
        <dbReference type="ChEBI" id="CHEBI:30616"/>
        <dbReference type="ChEBI" id="CHEBI:57566"/>
        <dbReference type="ChEBI" id="CHEBI:58593"/>
        <dbReference type="ChEBI" id="CHEBI:456216"/>
        <dbReference type="EC" id="2.7.4.25"/>
    </reaction>
</comment>
<keyword evidence="2" id="KW-0808">Transferase</keyword>
<dbReference type="InterPro" id="IPR027417">
    <property type="entry name" value="P-loop_NTPase"/>
</dbReference>
<evidence type="ECO:0000256" key="4">
    <source>
        <dbReference type="ARBA" id="ARBA00022777"/>
    </source>
</evidence>
<accession>A0A1F7VGL8</accession>
<dbReference type="EMBL" id="MGES01000008">
    <property type="protein sequence ID" value="OGL89288.1"/>
    <property type="molecule type" value="Genomic_DNA"/>
</dbReference>
<sequence>ISGLPGSGKSTIGKLLAQKLGYRFYSMGDLRGKMAMDRGMNIDALNKVGEQEPWTDRDVDDYQKKLGETEDNFVIDGRLSWFFIPRSLKIFLTVKLEEGAERIFQRQRPDETPAASAQDVLNTLKTRITSDGVRYQKWYHVRFDDPANYDVTIDTTTLAPEAVVKKIMDNLPAS</sequence>